<protein>
    <submittedName>
        <fullName evidence="7">KDO2-lipid IV(A) lauroyltransferase</fullName>
        <ecNumber evidence="7">2.3.1.241</ecNumber>
    </submittedName>
</protein>
<dbReference type="AlphaFoldDB" id="A0A7W8G089"/>
<dbReference type="Proteomes" id="UP000521199">
    <property type="component" value="Unassembled WGS sequence"/>
</dbReference>
<evidence type="ECO:0000256" key="5">
    <source>
        <dbReference type="ARBA" id="ARBA00023136"/>
    </source>
</evidence>
<evidence type="ECO:0000256" key="2">
    <source>
        <dbReference type="ARBA" id="ARBA00022475"/>
    </source>
</evidence>
<dbReference type="InterPro" id="IPR004960">
    <property type="entry name" value="LipA_acyltrans"/>
</dbReference>
<comment type="subcellular location">
    <subcellularLocation>
        <location evidence="1">Cell inner membrane</location>
    </subcellularLocation>
</comment>
<keyword evidence="5" id="KW-0472">Membrane</keyword>
<keyword evidence="3" id="KW-0997">Cell inner membrane</keyword>
<keyword evidence="8" id="KW-1185">Reference proteome</keyword>
<dbReference type="EC" id="2.3.1.241" evidence="7"/>
<accession>A0A7W8G089</accession>
<evidence type="ECO:0000256" key="6">
    <source>
        <dbReference type="ARBA" id="ARBA00023315"/>
    </source>
</evidence>
<dbReference type="GO" id="GO:0008913">
    <property type="term" value="F:Kdo2-lipid IVA acyltransferase activity"/>
    <property type="evidence" value="ECO:0007669"/>
    <property type="project" value="UniProtKB-EC"/>
</dbReference>
<dbReference type="GO" id="GO:0005886">
    <property type="term" value="C:plasma membrane"/>
    <property type="evidence" value="ECO:0007669"/>
    <property type="project" value="UniProtKB-SubCell"/>
</dbReference>
<sequence>MQDRFTLPARLLYALLWLIGRLPPRVAHALGAGIGSAARVLGLREARVSRRNLELCHPQLSDAERDALLRASLRETGRTLVETARCWTRPAGHNLRLVREVDGGALFEAALASGRGVIVAAPHLGNWELLNQWLAQRTPIAIVYRPPRSAWMEALLRRARGHANVTQVRAEAAGVRQLFRVLKDGGCVGILPDQQPKRGDGEFAPFFGVQALTMTLLSRLAHKTGAIVLFAYARRLPDGGFRVCLRGAPPGIDAEDATRGVAALNAGVEACVREAPAQYQWSYKRFTMRPPPRDGAASEPNPY</sequence>
<evidence type="ECO:0000256" key="1">
    <source>
        <dbReference type="ARBA" id="ARBA00004533"/>
    </source>
</evidence>
<dbReference type="RefSeq" id="WP_183960029.1">
    <property type="nucleotide sequence ID" value="NZ_JACHHP010000002.1"/>
</dbReference>
<proteinExistence type="predicted"/>
<name>A0A7W8G089_9GAMM</name>
<evidence type="ECO:0000256" key="3">
    <source>
        <dbReference type="ARBA" id="ARBA00022519"/>
    </source>
</evidence>
<keyword evidence="6 7" id="KW-0012">Acyltransferase</keyword>
<evidence type="ECO:0000313" key="7">
    <source>
        <dbReference type="EMBL" id="MBB5207473.1"/>
    </source>
</evidence>
<dbReference type="PIRSF" id="PIRSF026649">
    <property type="entry name" value="MsbB"/>
    <property type="match status" value="1"/>
</dbReference>
<dbReference type="CDD" id="cd07984">
    <property type="entry name" value="LPLAT_LABLAT-like"/>
    <property type="match status" value="1"/>
</dbReference>
<comment type="caution">
    <text evidence="7">The sequence shown here is derived from an EMBL/GenBank/DDBJ whole genome shotgun (WGS) entry which is preliminary data.</text>
</comment>
<dbReference type="PANTHER" id="PTHR30606:SF10">
    <property type="entry name" value="PHOSPHATIDYLINOSITOL MANNOSIDE ACYLTRANSFERASE"/>
    <property type="match status" value="1"/>
</dbReference>
<evidence type="ECO:0000256" key="4">
    <source>
        <dbReference type="ARBA" id="ARBA00022679"/>
    </source>
</evidence>
<dbReference type="Pfam" id="PF03279">
    <property type="entry name" value="Lip_A_acyltrans"/>
    <property type="match status" value="1"/>
</dbReference>
<dbReference type="PANTHER" id="PTHR30606">
    <property type="entry name" value="LIPID A BIOSYNTHESIS LAUROYL ACYLTRANSFERASE"/>
    <property type="match status" value="1"/>
</dbReference>
<keyword evidence="2" id="KW-1003">Cell membrane</keyword>
<gene>
    <name evidence="7" type="ORF">HNQ52_001002</name>
</gene>
<evidence type="ECO:0000313" key="8">
    <source>
        <dbReference type="Proteomes" id="UP000521199"/>
    </source>
</evidence>
<keyword evidence="4 7" id="KW-0808">Transferase</keyword>
<organism evidence="7 8">
    <name type="scientific">Chiayiivirga flava</name>
    <dbReference type="NCBI Taxonomy" id="659595"/>
    <lineage>
        <taxon>Bacteria</taxon>
        <taxon>Pseudomonadati</taxon>
        <taxon>Pseudomonadota</taxon>
        <taxon>Gammaproteobacteria</taxon>
        <taxon>Lysobacterales</taxon>
        <taxon>Lysobacteraceae</taxon>
        <taxon>Chiayiivirga</taxon>
    </lineage>
</organism>
<dbReference type="EMBL" id="JACHHP010000002">
    <property type="protein sequence ID" value="MBB5207473.1"/>
    <property type="molecule type" value="Genomic_DNA"/>
</dbReference>
<dbReference type="GO" id="GO:0009247">
    <property type="term" value="P:glycolipid biosynthetic process"/>
    <property type="evidence" value="ECO:0007669"/>
    <property type="project" value="UniProtKB-ARBA"/>
</dbReference>
<reference evidence="7 8" key="1">
    <citation type="submission" date="2020-08" db="EMBL/GenBank/DDBJ databases">
        <title>Genomic Encyclopedia of Type Strains, Phase IV (KMG-IV): sequencing the most valuable type-strain genomes for metagenomic binning, comparative biology and taxonomic classification.</title>
        <authorList>
            <person name="Goeker M."/>
        </authorList>
    </citation>
    <scope>NUCLEOTIDE SEQUENCE [LARGE SCALE GENOMIC DNA]</scope>
    <source>
        <strain evidence="7 8">DSM 24163</strain>
    </source>
</reference>